<evidence type="ECO:0000313" key="12">
    <source>
        <dbReference type="EMBL" id="QKD81656.1"/>
    </source>
</evidence>
<dbReference type="PANTHER" id="PTHR39321:SF3">
    <property type="entry name" value="PHOSPHOPANTETHEINE ADENYLYLTRANSFERASE"/>
    <property type="match status" value="1"/>
</dbReference>
<protein>
    <recommendedName>
        <fullName evidence="3">nicotinate-nucleotide adenylyltransferase</fullName>
        <ecNumber evidence="3">2.7.7.18</ecNumber>
    </recommendedName>
</protein>
<dbReference type="NCBIfam" id="TIGR00125">
    <property type="entry name" value="cyt_tran_rel"/>
    <property type="match status" value="1"/>
</dbReference>
<feature type="domain" description="Cytidyltransferase-like" evidence="11">
    <location>
        <begin position="5"/>
        <end position="164"/>
    </location>
</feature>
<keyword evidence="7" id="KW-0547">Nucleotide-binding</keyword>
<dbReference type="Pfam" id="PF01467">
    <property type="entry name" value="CTP_transf_like"/>
    <property type="match status" value="1"/>
</dbReference>
<dbReference type="EMBL" id="CP053661">
    <property type="protein sequence ID" value="QKD81656.1"/>
    <property type="molecule type" value="Genomic_DNA"/>
</dbReference>
<evidence type="ECO:0000256" key="4">
    <source>
        <dbReference type="ARBA" id="ARBA00022642"/>
    </source>
</evidence>
<keyword evidence="9" id="KW-0520">NAD</keyword>
<dbReference type="GO" id="GO:0009435">
    <property type="term" value="P:NAD+ biosynthetic process"/>
    <property type="evidence" value="ECO:0007669"/>
    <property type="project" value="UniProtKB-UniPathway"/>
</dbReference>
<sequence>MHIALFGTSADPPTRAHQDILVWLADQFDEVAVWASDNPFKLHQTPLEHRTAMLRLMVAAIHPPRRNLHVYPDLSHPRALVTVNRARRRWQRATFTLVVGSDLVAQLPKWYRVEALLQAVRLLVVPRPGYPLQEADLEPLRKLGATVAIAPHEGIPASSTAYRTDKDPHLLIPPIEAYIHQQRLYTSCQDDTPASLVTPLHTS</sequence>
<dbReference type="GO" id="GO:0004515">
    <property type="term" value="F:nicotinate-nucleotide adenylyltransferase activity"/>
    <property type="evidence" value="ECO:0007669"/>
    <property type="project" value="UniProtKB-EC"/>
</dbReference>
<comment type="pathway">
    <text evidence="2">Cofactor biosynthesis; NAD(+) biosynthesis; deamido-NAD(+) from nicotinate D-ribonucleotide: step 1/1.</text>
</comment>
<keyword evidence="13" id="KW-1185">Reference proteome</keyword>
<dbReference type="GO" id="GO:0005524">
    <property type="term" value="F:ATP binding"/>
    <property type="evidence" value="ECO:0007669"/>
    <property type="project" value="UniProtKB-KW"/>
</dbReference>
<evidence type="ECO:0000259" key="11">
    <source>
        <dbReference type="Pfam" id="PF01467"/>
    </source>
</evidence>
<dbReference type="SUPFAM" id="SSF52374">
    <property type="entry name" value="Nucleotidylyl transferase"/>
    <property type="match status" value="1"/>
</dbReference>
<comment type="catalytic activity">
    <reaction evidence="10">
        <text>nicotinate beta-D-ribonucleotide + ATP + H(+) = deamido-NAD(+) + diphosphate</text>
        <dbReference type="Rhea" id="RHEA:22860"/>
        <dbReference type="ChEBI" id="CHEBI:15378"/>
        <dbReference type="ChEBI" id="CHEBI:30616"/>
        <dbReference type="ChEBI" id="CHEBI:33019"/>
        <dbReference type="ChEBI" id="CHEBI:57502"/>
        <dbReference type="ChEBI" id="CHEBI:58437"/>
        <dbReference type="EC" id="2.7.7.18"/>
    </reaction>
</comment>
<dbReference type="InterPro" id="IPR004821">
    <property type="entry name" value="Cyt_trans-like"/>
</dbReference>
<evidence type="ECO:0000256" key="8">
    <source>
        <dbReference type="ARBA" id="ARBA00022840"/>
    </source>
</evidence>
<evidence type="ECO:0000256" key="6">
    <source>
        <dbReference type="ARBA" id="ARBA00022695"/>
    </source>
</evidence>
<evidence type="ECO:0000313" key="13">
    <source>
        <dbReference type="Proteomes" id="UP000505210"/>
    </source>
</evidence>
<evidence type="ECO:0000256" key="3">
    <source>
        <dbReference type="ARBA" id="ARBA00012389"/>
    </source>
</evidence>
<dbReference type="AlphaFoldDB" id="A0A6M8BC65"/>
<evidence type="ECO:0000256" key="1">
    <source>
        <dbReference type="ARBA" id="ARBA00002324"/>
    </source>
</evidence>
<dbReference type="NCBIfam" id="NF000842">
    <property type="entry name" value="PRK00071.2-1"/>
    <property type="match status" value="1"/>
</dbReference>
<keyword evidence="4" id="KW-0662">Pyridine nucleotide biosynthesis</keyword>
<dbReference type="KEGG" id="theu:HPC62_05140"/>
<proteinExistence type="predicted"/>
<evidence type="ECO:0000256" key="10">
    <source>
        <dbReference type="ARBA" id="ARBA00048721"/>
    </source>
</evidence>
<dbReference type="PANTHER" id="PTHR39321">
    <property type="entry name" value="NICOTINATE-NUCLEOTIDE ADENYLYLTRANSFERASE-RELATED"/>
    <property type="match status" value="1"/>
</dbReference>
<comment type="function">
    <text evidence="1">Catalyzes the reversible adenylation of nicotinate mononucleotide (NaMN) to nicotinic acid adenine dinucleotide (NaAD).</text>
</comment>
<dbReference type="Gene3D" id="3.40.50.620">
    <property type="entry name" value="HUPs"/>
    <property type="match status" value="1"/>
</dbReference>
<keyword evidence="6 12" id="KW-0548">Nucleotidyltransferase</keyword>
<dbReference type="UniPathway" id="UPA00253">
    <property type="reaction ID" value="UER00332"/>
</dbReference>
<dbReference type="InterPro" id="IPR014729">
    <property type="entry name" value="Rossmann-like_a/b/a_fold"/>
</dbReference>
<dbReference type="RefSeq" id="WP_172354053.1">
    <property type="nucleotide sequence ID" value="NZ_CP053661.1"/>
</dbReference>
<dbReference type="Proteomes" id="UP000505210">
    <property type="component" value="Chromosome"/>
</dbReference>
<name>A0A6M8BC65_9CYAN</name>
<evidence type="ECO:0000256" key="5">
    <source>
        <dbReference type="ARBA" id="ARBA00022679"/>
    </source>
</evidence>
<evidence type="ECO:0000256" key="2">
    <source>
        <dbReference type="ARBA" id="ARBA00005019"/>
    </source>
</evidence>
<keyword evidence="8" id="KW-0067">ATP-binding</keyword>
<dbReference type="InterPro" id="IPR005248">
    <property type="entry name" value="NadD/NMNAT"/>
</dbReference>
<reference evidence="12 13" key="1">
    <citation type="submission" date="2020-05" db="EMBL/GenBank/DDBJ databases">
        <title>Complete genome sequence of of a novel Thermoleptolyngbya strain isolated from hot springs of Ganzi, Sichuan China.</title>
        <authorList>
            <person name="Tang J."/>
            <person name="Daroch M."/>
            <person name="Li L."/>
            <person name="Waleron K."/>
            <person name="Waleron M."/>
            <person name="Waleron M."/>
        </authorList>
    </citation>
    <scope>NUCLEOTIDE SEQUENCE [LARGE SCALE GENOMIC DNA]</scope>
    <source>
        <strain evidence="12 13">PKUAC-SCTA183</strain>
    </source>
</reference>
<keyword evidence="5 12" id="KW-0808">Transferase</keyword>
<gene>
    <name evidence="12" type="ORF">HPC62_05140</name>
</gene>
<dbReference type="CDD" id="cd02165">
    <property type="entry name" value="NMNAT"/>
    <property type="match status" value="1"/>
</dbReference>
<evidence type="ECO:0000256" key="9">
    <source>
        <dbReference type="ARBA" id="ARBA00023027"/>
    </source>
</evidence>
<dbReference type="EC" id="2.7.7.18" evidence="3"/>
<organism evidence="12 13">
    <name type="scientific">Thermoleptolyngbya sichuanensis A183</name>
    <dbReference type="NCBI Taxonomy" id="2737172"/>
    <lineage>
        <taxon>Bacteria</taxon>
        <taxon>Bacillati</taxon>
        <taxon>Cyanobacteriota</taxon>
        <taxon>Cyanophyceae</taxon>
        <taxon>Oculatellales</taxon>
        <taxon>Oculatellaceae</taxon>
        <taxon>Thermoleptolyngbya</taxon>
        <taxon>Thermoleptolyngbya sichuanensis</taxon>
    </lineage>
</organism>
<evidence type="ECO:0000256" key="7">
    <source>
        <dbReference type="ARBA" id="ARBA00022741"/>
    </source>
</evidence>
<accession>A0A6M8BC65</accession>